<protein>
    <recommendedName>
        <fullName evidence="1">Nucleolar protein 10-like N-terminal domain-containing protein</fullName>
    </recommendedName>
</protein>
<dbReference type="InterPro" id="IPR056551">
    <property type="entry name" value="Beta-prop_NOL10_N"/>
</dbReference>
<dbReference type="SUPFAM" id="SSF50978">
    <property type="entry name" value="WD40 repeat-like"/>
    <property type="match status" value="1"/>
</dbReference>
<dbReference type="GO" id="GO:0000462">
    <property type="term" value="P:maturation of SSU-rRNA from tricistronic rRNA transcript (SSU-rRNA, 5.8S rRNA, LSU-rRNA)"/>
    <property type="evidence" value="ECO:0007669"/>
    <property type="project" value="TreeGrafter"/>
</dbReference>
<dbReference type="PANTHER" id="PTHR14927">
    <property type="entry name" value="NUCLEOLAR PROTEIN 10"/>
    <property type="match status" value="1"/>
</dbReference>
<dbReference type="InterPro" id="IPR036322">
    <property type="entry name" value="WD40_repeat_dom_sf"/>
</dbReference>
<proteinExistence type="predicted"/>
<dbReference type="GO" id="GO:0032040">
    <property type="term" value="C:small-subunit processome"/>
    <property type="evidence" value="ECO:0007669"/>
    <property type="project" value="TreeGrafter"/>
</dbReference>
<dbReference type="PANTHER" id="PTHR14927:SF0">
    <property type="entry name" value="NUCLEOLAR PROTEIN 10"/>
    <property type="match status" value="1"/>
</dbReference>
<sequence length="346" mass="38567">MVPRDWSTTASGSFWEFNFPIPIPGLEGSEILGEVRGVQLIELDSIIILKRRYSRNMLFTGINIQVGEEAWDFIASSIYPPRIKVYEVRELGWNIERHLDSEIVDFQVSTKDYSKPAFLYADRSVCLRAKYGKALHLANSQGYDCWSFSRSKLHGLVACGGEGGVMECSDMRMRSSVGRIDIVGPNGDVDHEVAASEFDEDGDLLMAVGSGAGKFLFYDPRSSHPVRIRDHVYGSSILDIKWHHTLNYEKPMLITSGNHVDRIWDPETGEGSTSIEPTTGTINDVCVFLGSGLILLALDYSQIPSYLIFVLSFFVSRPTRDSLGSHETVIHLTTTKLDAGSRCSNK</sequence>
<gene>
    <name evidence="2" type="ORF">VNO77_04334</name>
</gene>
<organism evidence="2 3">
    <name type="scientific">Canavalia gladiata</name>
    <name type="common">Sword bean</name>
    <name type="synonym">Dolichos gladiatus</name>
    <dbReference type="NCBI Taxonomy" id="3824"/>
    <lineage>
        <taxon>Eukaryota</taxon>
        <taxon>Viridiplantae</taxon>
        <taxon>Streptophyta</taxon>
        <taxon>Embryophyta</taxon>
        <taxon>Tracheophyta</taxon>
        <taxon>Spermatophyta</taxon>
        <taxon>Magnoliopsida</taxon>
        <taxon>eudicotyledons</taxon>
        <taxon>Gunneridae</taxon>
        <taxon>Pentapetalae</taxon>
        <taxon>rosids</taxon>
        <taxon>fabids</taxon>
        <taxon>Fabales</taxon>
        <taxon>Fabaceae</taxon>
        <taxon>Papilionoideae</taxon>
        <taxon>50 kb inversion clade</taxon>
        <taxon>NPAAA clade</taxon>
        <taxon>indigoferoid/millettioid clade</taxon>
        <taxon>Phaseoleae</taxon>
        <taxon>Canavalia</taxon>
    </lineage>
</organism>
<name>A0AAN9R7N6_CANGL</name>
<dbReference type="Proteomes" id="UP001367508">
    <property type="component" value="Unassembled WGS sequence"/>
</dbReference>
<dbReference type="InterPro" id="IPR040382">
    <property type="entry name" value="NOL10/Enp2"/>
</dbReference>
<reference evidence="2 3" key="1">
    <citation type="submission" date="2024-01" db="EMBL/GenBank/DDBJ databases">
        <title>The genomes of 5 underutilized Papilionoideae crops provide insights into root nodulation and disease resistanc.</title>
        <authorList>
            <person name="Jiang F."/>
        </authorList>
    </citation>
    <scope>NUCLEOTIDE SEQUENCE [LARGE SCALE GENOMIC DNA]</scope>
    <source>
        <strain evidence="2">LVBAO_FW01</strain>
        <tissue evidence="2">Leaves</tissue>
    </source>
</reference>
<dbReference type="InterPro" id="IPR015943">
    <property type="entry name" value="WD40/YVTN_repeat-like_dom_sf"/>
</dbReference>
<dbReference type="AlphaFoldDB" id="A0AAN9R7N6"/>
<feature type="domain" description="Nucleolar protein 10-like N-terminal" evidence="1">
    <location>
        <begin position="152"/>
        <end position="288"/>
    </location>
</feature>
<comment type="caution">
    <text evidence="2">The sequence shown here is derived from an EMBL/GenBank/DDBJ whole genome shotgun (WGS) entry which is preliminary data.</text>
</comment>
<dbReference type="GO" id="GO:0030686">
    <property type="term" value="C:90S preribosome"/>
    <property type="evidence" value="ECO:0007669"/>
    <property type="project" value="TreeGrafter"/>
</dbReference>
<dbReference type="EMBL" id="JAYMYQ010000001">
    <property type="protein sequence ID" value="KAK7362226.1"/>
    <property type="molecule type" value="Genomic_DNA"/>
</dbReference>
<dbReference type="Gene3D" id="2.130.10.10">
    <property type="entry name" value="YVTN repeat-like/Quinoprotein amine dehydrogenase"/>
    <property type="match status" value="1"/>
</dbReference>
<accession>A0AAN9R7N6</accession>
<evidence type="ECO:0000313" key="2">
    <source>
        <dbReference type="EMBL" id="KAK7362226.1"/>
    </source>
</evidence>
<keyword evidence="3" id="KW-1185">Reference proteome</keyword>
<evidence type="ECO:0000313" key="3">
    <source>
        <dbReference type="Proteomes" id="UP001367508"/>
    </source>
</evidence>
<dbReference type="Pfam" id="PF23098">
    <property type="entry name" value="Beta-prop_NOL10_N"/>
    <property type="match status" value="1"/>
</dbReference>
<evidence type="ECO:0000259" key="1">
    <source>
        <dbReference type="Pfam" id="PF23098"/>
    </source>
</evidence>